<dbReference type="EMBL" id="CTEF01000001">
    <property type="protein sequence ID" value="CQD07215.1"/>
    <property type="molecule type" value="Genomic_DNA"/>
</dbReference>
<gene>
    <name evidence="1" type="ORF">BN970_01355</name>
</gene>
<protein>
    <submittedName>
        <fullName evidence="1">Uncharacterized protein</fullName>
    </submittedName>
</protein>
<evidence type="ECO:0000313" key="1">
    <source>
        <dbReference type="EMBL" id="CQD07215.1"/>
    </source>
</evidence>
<sequence>MKIPGLPMPFDAEKLTQLLEELVDNTRRIADELTLANDAKHRNHVHVDTTILATAVHDAGPSED</sequence>
<reference evidence="1 2" key="1">
    <citation type="submission" date="2015-03" db="EMBL/GenBank/DDBJ databases">
        <authorList>
            <person name="Murphy D."/>
        </authorList>
    </citation>
    <scope>NUCLEOTIDE SEQUENCE [LARGE SCALE GENOMIC DNA]</scope>
    <source>
        <strain evidence="1 2">D16</strain>
    </source>
</reference>
<dbReference type="GeneID" id="44300465"/>
<dbReference type="RefSeq" id="WP_133057909.1">
    <property type="nucleotide sequence ID" value="NZ_JACKVA010000035.1"/>
</dbReference>
<dbReference type="AlphaFoldDB" id="A0A0U1D4U5"/>
<evidence type="ECO:0000313" key="2">
    <source>
        <dbReference type="Proteomes" id="UP000182227"/>
    </source>
</evidence>
<dbReference type="Proteomes" id="UP000182227">
    <property type="component" value="Unassembled WGS sequence"/>
</dbReference>
<proteinExistence type="predicted"/>
<name>A0A0U1D4U5_9MYCO</name>
<organism evidence="1 2">
    <name type="scientific">Mycolicibacterium conceptionense</name>
    <dbReference type="NCBI Taxonomy" id="451644"/>
    <lineage>
        <taxon>Bacteria</taxon>
        <taxon>Bacillati</taxon>
        <taxon>Actinomycetota</taxon>
        <taxon>Actinomycetes</taxon>
        <taxon>Mycobacteriales</taxon>
        <taxon>Mycobacteriaceae</taxon>
        <taxon>Mycolicibacterium</taxon>
    </lineage>
</organism>
<accession>A0A0U1D4U5</accession>